<keyword evidence="5 6" id="KW-0472">Membrane</keyword>
<dbReference type="GO" id="GO:0016020">
    <property type="term" value="C:membrane"/>
    <property type="evidence" value="ECO:0007669"/>
    <property type="project" value="UniProtKB-SubCell"/>
</dbReference>
<feature type="transmembrane region" description="Helical" evidence="6">
    <location>
        <begin position="80"/>
        <end position="100"/>
    </location>
</feature>
<evidence type="ECO:0000313" key="8">
    <source>
        <dbReference type="EMBL" id="GAD52956.1"/>
    </source>
</evidence>
<feature type="transmembrane region" description="Helical" evidence="6">
    <location>
        <begin position="163"/>
        <end position="180"/>
    </location>
</feature>
<evidence type="ECO:0000256" key="2">
    <source>
        <dbReference type="ARBA" id="ARBA00022448"/>
    </source>
</evidence>
<keyword evidence="4 6" id="KW-1133">Transmembrane helix</keyword>
<dbReference type="InterPro" id="IPR020846">
    <property type="entry name" value="MFS_dom"/>
</dbReference>
<feature type="domain" description="Major facilitator superfamily (MFS) profile" evidence="7">
    <location>
        <begin position="13"/>
        <end position="421"/>
    </location>
</feature>
<dbReference type="EMBL" id="BATA01000041">
    <property type="protein sequence ID" value="GAD52956.1"/>
    <property type="molecule type" value="Genomic_DNA"/>
</dbReference>
<sequence length="432" mass="43302">MSASGEGHDTRTVVVSLVVGVFFGGMVGGVAFPTLPRLGSILGFSALVVGVILAINRATRMIVNAPAGAILDRVGTRKPMLVGFLFEGLAAIGYLVGYHVGRAGPGALAGLPVAPSTASAASFLLARVIWGIGSAFVLVGAFSTVTKVTTPANRGKWTGYMRGGQSLGMPAGLVVGGLAADVLGFQAAFAIAGLAAAVALVVSFFILPDLTPDENATEGETRLRDVPRLAVADTRVFAVGATNFVVRFLYAGILLSTAVEYAAANDIHVGLLDATGVSGVVLAVAALFSAVATVLVGPLADRAPTRSHVVVPSIGLLGAGFALLALVPTLLGTFAGVALIGLGVEGANLPLMAYLGDISPEDDVGKLGGVYNVFGDFGATVGPLVALPLATAYGYTAEYLGCVLLCVLAIGVVALAITDDGTATVKAAPAND</sequence>
<dbReference type="PROSITE" id="PS50850">
    <property type="entry name" value="MFS"/>
    <property type="match status" value="1"/>
</dbReference>
<evidence type="ECO:0000313" key="9">
    <source>
        <dbReference type="Proteomes" id="UP000016986"/>
    </source>
</evidence>
<dbReference type="PANTHER" id="PTHR23506:SF23">
    <property type="entry name" value="GH10249P"/>
    <property type="match status" value="1"/>
</dbReference>
<gene>
    <name evidence="8" type="ORF">MBEHAL_1716</name>
</gene>
<feature type="transmembrane region" description="Helical" evidence="6">
    <location>
        <begin position="38"/>
        <end position="59"/>
    </location>
</feature>
<comment type="caution">
    <text evidence="8">The sequence shown here is derived from an EMBL/GenBank/DDBJ whole genome shotgun (WGS) entry which is preliminary data.</text>
</comment>
<dbReference type="PANTHER" id="PTHR23506">
    <property type="entry name" value="GH10249P"/>
    <property type="match status" value="1"/>
</dbReference>
<feature type="transmembrane region" description="Helical" evidence="6">
    <location>
        <begin position="244"/>
        <end position="264"/>
    </location>
</feature>
<evidence type="ECO:0000256" key="5">
    <source>
        <dbReference type="ARBA" id="ARBA00023136"/>
    </source>
</evidence>
<accession>U2YFR8</accession>
<dbReference type="SUPFAM" id="SSF103473">
    <property type="entry name" value="MFS general substrate transporter"/>
    <property type="match status" value="1"/>
</dbReference>
<evidence type="ECO:0000256" key="6">
    <source>
        <dbReference type="SAM" id="Phobius"/>
    </source>
</evidence>
<feature type="transmembrane region" description="Helical" evidence="6">
    <location>
        <begin position="276"/>
        <end position="297"/>
    </location>
</feature>
<feature type="transmembrane region" description="Helical" evidence="6">
    <location>
        <begin position="120"/>
        <end position="142"/>
    </location>
</feature>
<feature type="transmembrane region" description="Helical" evidence="6">
    <location>
        <begin position="309"/>
        <end position="342"/>
    </location>
</feature>
<name>U2YFR8_9EURY</name>
<dbReference type="eggNOG" id="arCOG00130">
    <property type="taxonomic scope" value="Archaea"/>
</dbReference>
<feature type="transmembrane region" description="Helical" evidence="6">
    <location>
        <begin position="186"/>
        <end position="207"/>
    </location>
</feature>
<proteinExistence type="predicted"/>
<dbReference type="GO" id="GO:0022857">
    <property type="term" value="F:transmembrane transporter activity"/>
    <property type="evidence" value="ECO:0007669"/>
    <property type="project" value="InterPro"/>
</dbReference>
<protein>
    <recommendedName>
        <fullName evidence="7">Major facilitator superfamily (MFS) profile domain-containing protein</fullName>
    </recommendedName>
</protein>
<organism evidence="8 9">
    <name type="scientific">Halarchaeum acidiphilum MH1-52-1</name>
    <dbReference type="NCBI Taxonomy" id="1261545"/>
    <lineage>
        <taxon>Archaea</taxon>
        <taxon>Methanobacteriati</taxon>
        <taxon>Methanobacteriota</taxon>
        <taxon>Stenosarchaea group</taxon>
        <taxon>Halobacteria</taxon>
        <taxon>Halobacteriales</taxon>
        <taxon>Halobacteriaceae</taxon>
    </lineage>
</organism>
<dbReference type="InterPro" id="IPR050930">
    <property type="entry name" value="MFS_Vesicular_Transporter"/>
</dbReference>
<evidence type="ECO:0000256" key="4">
    <source>
        <dbReference type="ARBA" id="ARBA00022989"/>
    </source>
</evidence>
<dbReference type="InterPro" id="IPR036259">
    <property type="entry name" value="MFS_trans_sf"/>
</dbReference>
<dbReference type="CDD" id="cd17325">
    <property type="entry name" value="MFS_MdtG_SLC18_like"/>
    <property type="match status" value="1"/>
</dbReference>
<dbReference type="Gene3D" id="1.20.1250.20">
    <property type="entry name" value="MFS general substrate transporter like domains"/>
    <property type="match status" value="1"/>
</dbReference>
<reference evidence="8 9" key="1">
    <citation type="submission" date="2013-09" db="EMBL/GenBank/DDBJ databases">
        <title>Whole genome sequencing of Halarchaeum acidiphilum strain MH1-52-1.</title>
        <authorList>
            <person name="Shimane Y."/>
            <person name="Minegishi H."/>
            <person name="Nishi S."/>
            <person name="Echigo A."/>
            <person name="Shuto A."/>
            <person name="Konishi M."/>
            <person name="Ito T."/>
            <person name="Ohkuma M."/>
            <person name="Ohta Y."/>
            <person name="Nagano Y."/>
            <person name="Tsubouchi T."/>
            <person name="Mori K."/>
            <person name="Usui K."/>
            <person name="Kamekura M."/>
            <person name="Usami R."/>
            <person name="Takaki Y."/>
            <person name="Hatada Y."/>
        </authorList>
    </citation>
    <scope>NUCLEOTIDE SEQUENCE [LARGE SCALE GENOMIC DNA]</scope>
    <source>
        <strain evidence="8 9">JCM 16109</strain>
    </source>
</reference>
<dbReference type="AlphaFoldDB" id="U2YFR8"/>
<keyword evidence="2" id="KW-0813">Transport</keyword>
<comment type="subcellular location">
    <subcellularLocation>
        <location evidence="1">Membrane</location>
        <topology evidence="1">Multi-pass membrane protein</topology>
    </subcellularLocation>
</comment>
<feature type="transmembrane region" description="Helical" evidence="6">
    <location>
        <begin position="397"/>
        <end position="417"/>
    </location>
</feature>
<dbReference type="InterPro" id="IPR011701">
    <property type="entry name" value="MFS"/>
</dbReference>
<evidence type="ECO:0000259" key="7">
    <source>
        <dbReference type="PROSITE" id="PS50850"/>
    </source>
</evidence>
<evidence type="ECO:0000256" key="1">
    <source>
        <dbReference type="ARBA" id="ARBA00004141"/>
    </source>
</evidence>
<dbReference type="Proteomes" id="UP000016986">
    <property type="component" value="Unassembled WGS sequence"/>
</dbReference>
<keyword evidence="3 6" id="KW-0812">Transmembrane</keyword>
<feature type="transmembrane region" description="Helical" evidence="6">
    <location>
        <begin position="12"/>
        <end position="32"/>
    </location>
</feature>
<keyword evidence="9" id="KW-1185">Reference proteome</keyword>
<evidence type="ECO:0000256" key="3">
    <source>
        <dbReference type="ARBA" id="ARBA00022692"/>
    </source>
</evidence>
<dbReference type="Pfam" id="PF07690">
    <property type="entry name" value="MFS_1"/>
    <property type="match status" value="1"/>
</dbReference>